<sequence length="401" mass="43465">MPYLPPSQPGESAAAFVVRALSPFRYESEAVFNKQCTCTHGDGPHRLEVRLEGSDPHRFGEQYLVCPYELCGNLPPPRRLEADVLDLVSFLYSLFRKFQVAHEDHVTTINTYNATMEARVHPHDFMVYWFSRLLFLHRKEELSVVYQDAKDQLGRFYRRENGEPMSKDDRRAFKSALFLAWLPELEAHGREIGDHMLDIPRGDPAPAAPSTSVPLSVPPVPSTSAPPPAQPGPSTSTPPPAQAVPPTPVCAPAQTVPSTPPSVPPAQAAMTSSEDTNSPTRNKRKLSDVLDELDSQISPGKRARDAIIAEALRTREPRKPAPFPMPLPPVVGPSTGTSSSTATQPSTTTNTTATVSTPSTTTTAGTVTMPPAATDSTVAPASVNPPFPDNAEYIVISDTDD</sequence>
<protein>
    <submittedName>
        <fullName evidence="2">Uncharacterized protein</fullName>
    </submittedName>
</protein>
<feature type="compositionally biased region" description="Pro residues" evidence="1">
    <location>
        <begin position="320"/>
        <end position="331"/>
    </location>
</feature>
<dbReference type="Proteomes" id="UP001465976">
    <property type="component" value="Unassembled WGS sequence"/>
</dbReference>
<evidence type="ECO:0000313" key="2">
    <source>
        <dbReference type="EMBL" id="KAL0568930.1"/>
    </source>
</evidence>
<feature type="compositionally biased region" description="Pro residues" evidence="1">
    <location>
        <begin position="216"/>
        <end position="249"/>
    </location>
</feature>
<feature type="compositionally biased region" description="Polar residues" evidence="1">
    <location>
        <begin position="270"/>
        <end position="280"/>
    </location>
</feature>
<feature type="region of interest" description="Disordered" evidence="1">
    <location>
        <begin position="317"/>
        <end position="401"/>
    </location>
</feature>
<accession>A0ABR3F1B7</accession>
<feature type="region of interest" description="Disordered" evidence="1">
    <location>
        <begin position="195"/>
        <end position="299"/>
    </location>
</feature>
<comment type="caution">
    <text evidence="2">The sequence shown here is derived from an EMBL/GenBank/DDBJ whole genome shotgun (WGS) entry which is preliminary data.</text>
</comment>
<gene>
    <name evidence="2" type="ORF">V5O48_013041</name>
</gene>
<feature type="compositionally biased region" description="Low complexity" evidence="1">
    <location>
        <begin position="332"/>
        <end position="374"/>
    </location>
</feature>
<reference evidence="2 3" key="1">
    <citation type="submission" date="2024-02" db="EMBL/GenBank/DDBJ databases">
        <title>A draft genome for the cacao thread blight pathogen Marasmius crinis-equi.</title>
        <authorList>
            <person name="Cohen S.P."/>
            <person name="Baruah I.K."/>
            <person name="Amoako-Attah I."/>
            <person name="Bukari Y."/>
            <person name="Meinhardt L.W."/>
            <person name="Bailey B.A."/>
        </authorList>
    </citation>
    <scope>NUCLEOTIDE SEQUENCE [LARGE SCALE GENOMIC DNA]</scope>
    <source>
        <strain evidence="2 3">GH-76</strain>
    </source>
</reference>
<keyword evidence="3" id="KW-1185">Reference proteome</keyword>
<dbReference type="EMBL" id="JBAHYK010001228">
    <property type="protein sequence ID" value="KAL0568930.1"/>
    <property type="molecule type" value="Genomic_DNA"/>
</dbReference>
<proteinExistence type="predicted"/>
<evidence type="ECO:0000313" key="3">
    <source>
        <dbReference type="Proteomes" id="UP001465976"/>
    </source>
</evidence>
<feature type="compositionally biased region" description="Low complexity" evidence="1">
    <location>
        <begin position="204"/>
        <end position="215"/>
    </location>
</feature>
<evidence type="ECO:0000256" key="1">
    <source>
        <dbReference type="SAM" id="MobiDB-lite"/>
    </source>
</evidence>
<name>A0ABR3F1B7_9AGAR</name>
<organism evidence="2 3">
    <name type="scientific">Marasmius crinis-equi</name>
    <dbReference type="NCBI Taxonomy" id="585013"/>
    <lineage>
        <taxon>Eukaryota</taxon>
        <taxon>Fungi</taxon>
        <taxon>Dikarya</taxon>
        <taxon>Basidiomycota</taxon>
        <taxon>Agaricomycotina</taxon>
        <taxon>Agaricomycetes</taxon>
        <taxon>Agaricomycetidae</taxon>
        <taxon>Agaricales</taxon>
        <taxon>Marasmiineae</taxon>
        <taxon>Marasmiaceae</taxon>
        <taxon>Marasmius</taxon>
    </lineage>
</organism>